<evidence type="ECO:0000313" key="7">
    <source>
        <dbReference type="Proteomes" id="UP000677803"/>
    </source>
</evidence>
<organism evidence="6 7">
    <name type="scientific">Menidia menidia</name>
    <name type="common">Atlantic silverside</name>
    <dbReference type="NCBI Taxonomy" id="238744"/>
    <lineage>
        <taxon>Eukaryota</taxon>
        <taxon>Metazoa</taxon>
        <taxon>Chordata</taxon>
        <taxon>Craniata</taxon>
        <taxon>Vertebrata</taxon>
        <taxon>Euteleostomi</taxon>
        <taxon>Actinopterygii</taxon>
        <taxon>Neopterygii</taxon>
        <taxon>Teleostei</taxon>
        <taxon>Neoteleostei</taxon>
        <taxon>Acanthomorphata</taxon>
        <taxon>Ovalentaria</taxon>
        <taxon>Atherinomorphae</taxon>
        <taxon>Atheriniformes</taxon>
        <taxon>Atherinopsidae</taxon>
        <taxon>Menidiinae</taxon>
        <taxon>Menidia</taxon>
    </lineage>
</organism>
<evidence type="ECO:0000256" key="2">
    <source>
        <dbReference type="ARBA" id="ARBA00022490"/>
    </source>
</evidence>
<keyword evidence="3" id="KW-0206">Cytoskeleton</keyword>
<feature type="region of interest" description="Disordered" evidence="4">
    <location>
        <begin position="37"/>
        <end position="60"/>
    </location>
</feature>
<dbReference type="PANTHER" id="PTHR21553">
    <property type="entry name" value="ALMS1-RELATED"/>
    <property type="match status" value="1"/>
</dbReference>
<keyword evidence="2" id="KW-0963">Cytoplasm</keyword>
<evidence type="ECO:0000256" key="4">
    <source>
        <dbReference type="SAM" id="MobiDB-lite"/>
    </source>
</evidence>
<dbReference type="InterPro" id="IPR029299">
    <property type="entry name" value="ALMS_motif"/>
</dbReference>
<dbReference type="GO" id="GO:0046599">
    <property type="term" value="P:regulation of centriole replication"/>
    <property type="evidence" value="ECO:0007669"/>
    <property type="project" value="TreeGrafter"/>
</dbReference>
<comment type="caution">
    <text evidence="6">The sequence shown here is derived from an EMBL/GenBank/DDBJ whole genome shotgun (WGS) entry which is preliminary data.</text>
</comment>
<dbReference type="GO" id="GO:0005814">
    <property type="term" value="C:centriole"/>
    <property type="evidence" value="ECO:0007669"/>
    <property type="project" value="TreeGrafter"/>
</dbReference>
<gene>
    <name evidence="6" type="ORF">MMEN_LOCUS3542</name>
</gene>
<evidence type="ECO:0000259" key="5">
    <source>
        <dbReference type="Pfam" id="PF15309"/>
    </source>
</evidence>
<dbReference type="Pfam" id="PF15309">
    <property type="entry name" value="ALMS_motif"/>
    <property type="match status" value="1"/>
</dbReference>
<evidence type="ECO:0000313" key="6">
    <source>
        <dbReference type="EMBL" id="CAG5866834.1"/>
    </source>
</evidence>
<sequence length="127" mass="15310">MPQEALEMRRPEFIWRSKQRMRSLALQMEERRLQAAFSREGDAPWHQAGGRPRPAGIPLQRAGVPRRAVPRKEMIQRSKQIYESLPEVQRKKEQERRKAEYRSYRLNAQLYNQRVRNRVLGRRSAWE</sequence>
<evidence type="ECO:0000256" key="1">
    <source>
        <dbReference type="ARBA" id="ARBA00004300"/>
    </source>
</evidence>
<name>A0A8S4AFW2_9TELE</name>
<dbReference type="OrthoDB" id="6163239at2759"/>
<proteinExistence type="predicted"/>
<feature type="domain" description="ALMS motif" evidence="5">
    <location>
        <begin position="3"/>
        <end position="123"/>
    </location>
</feature>
<dbReference type="GO" id="GO:0008017">
    <property type="term" value="F:microtubule binding"/>
    <property type="evidence" value="ECO:0007669"/>
    <property type="project" value="TreeGrafter"/>
</dbReference>
<dbReference type="GO" id="GO:0005813">
    <property type="term" value="C:centrosome"/>
    <property type="evidence" value="ECO:0007669"/>
    <property type="project" value="UniProtKB-SubCell"/>
</dbReference>
<dbReference type="Proteomes" id="UP000677803">
    <property type="component" value="Unassembled WGS sequence"/>
</dbReference>
<dbReference type="AlphaFoldDB" id="A0A8S4AFW2"/>
<reference evidence="6" key="1">
    <citation type="submission" date="2021-05" db="EMBL/GenBank/DDBJ databases">
        <authorList>
            <person name="Tigano A."/>
        </authorList>
    </citation>
    <scope>NUCLEOTIDE SEQUENCE</scope>
</reference>
<comment type="subcellular location">
    <subcellularLocation>
        <location evidence="1">Cytoplasm</location>
        <location evidence="1">Cytoskeleton</location>
        <location evidence="1">Microtubule organizing center</location>
        <location evidence="1">Centrosome</location>
    </subcellularLocation>
</comment>
<dbReference type="GO" id="GO:0005829">
    <property type="term" value="C:cytosol"/>
    <property type="evidence" value="ECO:0007669"/>
    <property type="project" value="TreeGrafter"/>
</dbReference>
<dbReference type="PANTHER" id="PTHR21553:SF36">
    <property type="entry name" value="ALMS1 CENTROSOME AND BASAL BODY-ASSOCIATED PROTEIN-RELATED"/>
    <property type="match status" value="1"/>
</dbReference>
<protein>
    <submittedName>
        <fullName evidence="6">(Atlantic silverside) hypothetical protein</fullName>
    </submittedName>
</protein>
<keyword evidence="7" id="KW-1185">Reference proteome</keyword>
<evidence type="ECO:0000256" key="3">
    <source>
        <dbReference type="ARBA" id="ARBA00023212"/>
    </source>
</evidence>
<dbReference type="EMBL" id="CAJRST010002224">
    <property type="protein sequence ID" value="CAG5866834.1"/>
    <property type="molecule type" value="Genomic_DNA"/>
</dbReference>
<accession>A0A8S4AFW2</accession>